<dbReference type="InterPro" id="IPR011082">
    <property type="entry name" value="Exosome-assoc_fac/DNA_repair"/>
</dbReference>
<evidence type="ECO:0000256" key="4">
    <source>
        <dbReference type="ARBA" id="ARBA00022884"/>
    </source>
</evidence>
<dbReference type="GO" id="GO:0003723">
    <property type="term" value="F:RNA binding"/>
    <property type="evidence" value="ECO:0007669"/>
    <property type="project" value="UniProtKB-UniRule"/>
</dbReference>
<evidence type="ECO:0000256" key="3">
    <source>
        <dbReference type="ARBA" id="ARBA00022552"/>
    </source>
</evidence>
<dbReference type="AlphaFoldDB" id="A0A9W7ZQJ9"/>
<proteinExistence type="inferred from homology"/>
<dbReference type="GO" id="GO:0003677">
    <property type="term" value="F:DNA binding"/>
    <property type="evidence" value="ECO:0007669"/>
    <property type="project" value="TreeGrafter"/>
</dbReference>
<protein>
    <recommendedName>
        <fullName evidence="6">Exosome complex protein</fullName>
    </recommendedName>
</protein>
<keyword evidence="5 6" id="KW-0539">Nucleus</keyword>
<sequence>MSTSNPSIDLNDAVVQVTRTIDELNALLKPLLANPLAETLSRLTPDQKAQLEVLLAYSLNTIYWAYIKLSGVNPSSHPVMRELQRIKLYVQKVKEATTASSTEGPALRVDQSAAKRIVKHALSERTN</sequence>
<evidence type="ECO:0000256" key="1">
    <source>
        <dbReference type="ARBA" id="ARBA00004123"/>
    </source>
</evidence>
<comment type="function">
    <text evidence="6">Required for exosome-dependent processing of pre-rRNA and small nucleolar RNA (snRNA) precursors. Involved in processing of 35S pre-rRNA at the A0, A1 and A2 sites.</text>
</comment>
<comment type="subcellular location">
    <subcellularLocation>
        <location evidence="1 6">Nucleus</location>
    </subcellularLocation>
</comment>
<comment type="similarity">
    <text evidence="2 6">Belongs to the C1D family.</text>
</comment>
<gene>
    <name evidence="7" type="ORF">IWQ60_012209</name>
</gene>
<reference evidence="7" key="1">
    <citation type="submission" date="2022-07" db="EMBL/GenBank/DDBJ databases">
        <title>Phylogenomic reconstructions and comparative analyses of Kickxellomycotina fungi.</title>
        <authorList>
            <person name="Reynolds N.K."/>
            <person name="Stajich J.E."/>
            <person name="Barry K."/>
            <person name="Grigoriev I.V."/>
            <person name="Crous P."/>
            <person name="Smith M.E."/>
        </authorList>
    </citation>
    <scope>NUCLEOTIDE SEQUENCE</scope>
    <source>
        <strain evidence="7">RSA 861</strain>
    </source>
</reference>
<dbReference type="PANTHER" id="PTHR15341">
    <property type="entry name" value="SUN-COR STEROID HORMONE RECEPTOR CO-REPRESSOR"/>
    <property type="match status" value="1"/>
</dbReference>
<dbReference type="EMBL" id="JANBPT010001688">
    <property type="protein sequence ID" value="KAJ1905786.1"/>
    <property type="molecule type" value="Genomic_DNA"/>
</dbReference>
<dbReference type="Pfam" id="PF04000">
    <property type="entry name" value="Sas10_Utp3"/>
    <property type="match status" value="1"/>
</dbReference>
<dbReference type="InterPro" id="IPR007146">
    <property type="entry name" value="Sas10/Utp3/C1D"/>
</dbReference>
<accession>A0A9W7ZQJ9</accession>
<dbReference type="GO" id="GO:0005730">
    <property type="term" value="C:nucleolus"/>
    <property type="evidence" value="ECO:0007669"/>
    <property type="project" value="TreeGrafter"/>
</dbReference>
<keyword evidence="8" id="KW-1185">Reference proteome</keyword>
<evidence type="ECO:0000256" key="2">
    <source>
        <dbReference type="ARBA" id="ARBA00009154"/>
    </source>
</evidence>
<dbReference type="GO" id="GO:0000178">
    <property type="term" value="C:exosome (RNase complex)"/>
    <property type="evidence" value="ECO:0007669"/>
    <property type="project" value="TreeGrafter"/>
</dbReference>
<dbReference type="Proteomes" id="UP001150569">
    <property type="component" value="Unassembled WGS sequence"/>
</dbReference>
<evidence type="ECO:0000256" key="6">
    <source>
        <dbReference type="RuleBase" id="RU368003"/>
    </source>
</evidence>
<comment type="caution">
    <text evidence="7">The sequence shown here is derived from an EMBL/GenBank/DDBJ whole genome shotgun (WGS) entry which is preliminary data.</text>
</comment>
<dbReference type="GO" id="GO:0000460">
    <property type="term" value="P:maturation of 5.8S rRNA"/>
    <property type="evidence" value="ECO:0007669"/>
    <property type="project" value="TreeGrafter"/>
</dbReference>
<evidence type="ECO:0000313" key="8">
    <source>
        <dbReference type="Proteomes" id="UP001150569"/>
    </source>
</evidence>
<name>A0A9W7ZQJ9_9FUNG</name>
<dbReference type="GO" id="GO:0010468">
    <property type="term" value="P:regulation of gene expression"/>
    <property type="evidence" value="ECO:0007669"/>
    <property type="project" value="TreeGrafter"/>
</dbReference>
<dbReference type="PANTHER" id="PTHR15341:SF3">
    <property type="entry name" value="NUCLEAR NUCLEIC ACID-BINDING PROTEIN C1D"/>
    <property type="match status" value="1"/>
</dbReference>
<organism evidence="7 8">
    <name type="scientific">Tieghemiomyces parasiticus</name>
    <dbReference type="NCBI Taxonomy" id="78921"/>
    <lineage>
        <taxon>Eukaryota</taxon>
        <taxon>Fungi</taxon>
        <taxon>Fungi incertae sedis</taxon>
        <taxon>Zoopagomycota</taxon>
        <taxon>Kickxellomycotina</taxon>
        <taxon>Dimargaritomycetes</taxon>
        <taxon>Dimargaritales</taxon>
        <taxon>Dimargaritaceae</taxon>
        <taxon>Tieghemiomyces</taxon>
    </lineage>
</organism>
<keyword evidence="4 6" id="KW-0694">RNA-binding</keyword>
<evidence type="ECO:0000313" key="7">
    <source>
        <dbReference type="EMBL" id="KAJ1905786.1"/>
    </source>
</evidence>
<dbReference type="OrthoDB" id="10261072at2759"/>
<evidence type="ECO:0000256" key="5">
    <source>
        <dbReference type="ARBA" id="ARBA00023242"/>
    </source>
</evidence>
<keyword evidence="3 6" id="KW-0698">rRNA processing</keyword>